<reference evidence="2 3" key="1">
    <citation type="submission" date="2014-06" db="EMBL/GenBank/DDBJ databases">
        <authorList>
            <consortium name="DOE Joint Genome Institute"/>
            <person name="Kuo A."/>
            <person name="Kohler A."/>
            <person name="Nagy L.G."/>
            <person name="Floudas D."/>
            <person name="Copeland A."/>
            <person name="Barry K.W."/>
            <person name="Cichocki N."/>
            <person name="Veneault-Fourrey C."/>
            <person name="LaButti K."/>
            <person name="Lindquist E.A."/>
            <person name="Lipzen A."/>
            <person name="Lundell T."/>
            <person name="Morin E."/>
            <person name="Murat C."/>
            <person name="Sun H."/>
            <person name="Tunlid A."/>
            <person name="Henrissat B."/>
            <person name="Grigoriev I.V."/>
            <person name="Hibbett D.S."/>
            <person name="Martin F."/>
            <person name="Nordberg H.P."/>
            <person name="Cantor M.N."/>
            <person name="Hua S.X."/>
        </authorList>
    </citation>
    <scope>NUCLEOTIDE SEQUENCE [LARGE SCALE GENOMIC DNA]</scope>
    <source>
        <strain evidence="2 3">ATCC 200175</strain>
    </source>
</reference>
<feature type="non-terminal residue" evidence="2">
    <location>
        <position position="540"/>
    </location>
</feature>
<feature type="compositionally biased region" description="Basic and acidic residues" evidence="1">
    <location>
        <begin position="27"/>
        <end position="39"/>
    </location>
</feature>
<name>A0A0C9SVB6_PAXIN</name>
<organism evidence="2 3">
    <name type="scientific">Paxillus involutus ATCC 200175</name>
    <dbReference type="NCBI Taxonomy" id="664439"/>
    <lineage>
        <taxon>Eukaryota</taxon>
        <taxon>Fungi</taxon>
        <taxon>Dikarya</taxon>
        <taxon>Basidiomycota</taxon>
        <taxon>Agaricomycotina</taxon>
        <taxon>Agaricomycetes</taxon>
        <taxon>Agaricomycetidae</taxon>
        <taxon>Boletales</taxon>
        <taxon>Paxilineae</taxon>
        <taxon>Paxillaceae</taxon>
        <taxon>Paxillus</taxon>
    </lineage>
</organism>
<dbReference type="AlphaFoldDB" id="A0A0C9SVB6"/>
<evidence type="ECO:0000256" key="1">
    <source>
        <dbReference type="SAM" id="MobiDB-lite"/>
    </source>
</evidence>
<sequence length="540" mass="61923">TTNAFTNESSSTPFPDHSPQNLLRQPHVHDGVNSDDRSLSLRTAPGVGYPVRIQEGNPASYAGAVPVRGPYTSEDAPSPGESVLRDDLNFVALKPDEIDEKLVCRVSFVYWVLLHGWYWHTTVCGPSCRAARDLWLRMLEGNDDGDEVWLWVDGDEEWFQQNGSTYRGRSFWPRLYEWDWADTQSALRRRIERLQLTPRRVPKQTANLTLEDHARLREATPAQRLSAMCWLILTSKRKEEMDFQLGSSFQSRFALMELINWWIGASVTSKLRSIARFPEQPEAWQEFKEKRRAMGCSCLAVGYVRERASQWLRMMIWLRPEWNLDVECINPDNCDACKSRAEELYDMLYGNGHSRNIPLLPVQLAFSLHAVQSVCGDDLTLDLITVVSFVKAVATKSLSPNAQREADDRFWPLFSPGARNIKYSPRVNAYPKFFREALVNLSCVVGYDSRLPLLPATIFPSKYLDELPGGFADDAPDLMTLVGTVVWILACRFCEDPLHWHHVWTATSFELKETLPLQAGPQLKLRNHLERIWLECRPCF</sequence>
<dbReference type="Proteomes" id="UP000053647">
    <property type="component" value="Unassembled WGS sequence"/>
</dbReference>
<gene>
    <name evidence="2" type="ORF">PAXINDRAFT_170695</name>
</gene>
<dbReference type="EMBL" id="KN819354">
    <property type="protein sequence ID" value="KIJ13244.1"/>
    <property type="molecule type" value="Genomic_DNA"/>
</dbReference>
<feature type="compositionally biased region" description="Polar residues" evidence="1">
    <location>
        <begin position="1"/>
        <end position="23"/>
    </location>
</feature>
<reference evidence="3" key="2">
    <citation type="submission" date="2015-01" db="EMBL/GenBank/DDBJ databases">
        <title>Evolutionary Origins and Diversification of the Mycorrhizal Mutualists.</title>
        <authorList>
            <consortium name="DOE Joint Genome Institute"/>
            <consortium name="Mycorrhizal Genomics Consortium"/>
            <person name="Kohler A."/>
            <person name="Kuo A."/>
            <person name="Nagy L.G."/>
            <person name="Floudas D."/>
            <person name="Copeland A."/>
            <person name="Barry K.W."/>
            <person name="Cichocki N."/>
            <person name="Veneault-Fourrey C."/>
            <person name="LaButti K."/>
            <person name="Lindquist E.A."/>
            <person name="Lipzen A."/>
            <person name="Lundell T."/>
            <person name="Morin E."/>
            <person name="Murat C."/>
            <person name="Riley R."/>
            <person name="Ohm R."/>
            <person name="Sun H."/>
            <person name="Tunlid A."/>
            <person name="Henrissat B."/>
            <person name="Grigoriev I.V."/>
            <person name="Hibbett D.S."/>
            <person name="Martin F."/>
        </authorList>
    </citation>
    <scope>NUCLEOTIDE SEQUENCE [LARGE SCALE GENOMIC DNA]</scope>
    <source>
        <strain evidence="3">ATCC 200175</strain>
    </source>
</reference>
<dbReference type="HOGENOM" id="CLU_012625_0_0_1"/>
<dbReference type="OrthoDB" id="2628997at2759"/>
<protein>
    <submittedName>
        <fullName evidence="2">Uncharacterized protein</fullName>
    </submittedName>
</protein>
<evidence type="ECO:0000313" key="3">
    <source>
        <dbReference type="Proteomes" id="UP000053647"/>
    </source>
</evidence>
<feature type="non-terminal residue" evidence="2">
    <location>
        <position position="1"/>
    </location>
</feature>
<feature type="region of interest" description="Disordered" evidence="1">
    <location>
        <begin position="1"/>
        <end position="39"/>
    </location>
</feature>
<accession>A0A0C9SVB6</accession>
<keyword evidence="3" id="KW-1185">Reference proteome</keyword>
<evidence type="ECO:0000313" key="2">
    <source>
        <dbReference type="EMBL" id="KIJ13244.1"/>
    </source>
</evidence>
<proteinExistence type="predicted"/>